<organism evidence="4 5">
    <name type="scientific">Blautia celeris</name>
    <dbReference type="NCBI Taxonomy" id="2763026"/>
    <lineage>
        <taxon>Bacteria</taxon>
        <taxon>Bacillati</taxon>
        <taxon>Bacillota</taxon>
        <taxon>Clostridia</taxon>
        <taxon>Lachnospirales</taxon>
        <taxon>Lachnospiraceae</taxon>
        <taxon>Blautia</taxon>
    </lineage>
</organism>
<feature type="transmembrane region" description="Helical" evidence="2">
    <location>
        <begin position="111"/>
        <end position="132"/>
    </location>
</feature>
<feature type="domain" description="HTH cro/C1-type" evidence="3">
    <location>
        <begin position="7"/>
        <end position="61"/>
    </location>
</feature>
<keyword evidence="2" id="KW-1133">Transmembrane helix</keyword>
<keyword evidence="2" id="KW-0812">Transmembrane</keyword>
<dbReference type="Gene3D" id="1.10.260.40">
    <property type="entry name" value="lambda repressor-like DNA-binding domains"/>
    <property type="match status" value="1"/>
</dbReference>
<dbReference type="PROSITE" id="PS50943">
    <property type="entry name" value="HTH_CROC1"/>
    <property type="match status" value="1"/>
</dbReference>
<dbReference type="PANTHER" id="PTHR46558:SF4">
    <property type="entry name" value="DNA-BIDING PHAGE PROTEIN"/>
    <property type="match status" value="1"/>
</dbReference>
<dbReference type="RefSeq" id="WP_052099776.1">
    <property type="nucleotide sequence ID" value="NZ_JACOOU010000023.1"/>
</dbReference>
<dbReference type="SMART" id="SM00530">
    <property type="entry name" value="HTH_XRE"/>
    <property type="match status" value="1"/>
</dbReference>
<dbReference type="InterPro" id="IPR010982">
    <property type="entry name" value="Lambda_DNA-bd_dom_sf"/>
</dbReference>
<accession>A0ABR7FL03</accession>
<dbReference type="EMBL" id="JACOOU010000023">
    <property type="protein sequence ID" value="MBC5675885.1"/>
    <property type="molecule type" value="Genomic_DNA"/>
</dbReference>
<reference evidence="4 5" key="1">
    <citation type="submission" date="2020-08" db="EMBL/GenBank/DDBJ databases">
        <title>Genome public.</title>
        <authorList>
            <person name="Liu C."/>
            <person name="Sun Q."/>
        </authorList>
    </citation>
    <scope>NUCLEOTIDE SEQUENCE [LARGE SCALE GENOMIC DNA]</scope>
    <source>
        <strain evidence="4 5">NSJ-34</strain>
    </source>
</reference>
<dbReference type="CDD" id="cd00093">
    <property type="entry name" value="HTH_XRE"/>
    <property type="match status" value="1"/>
</dbReference>
<dbReference type="Proteomes" id="UP000654573">
    <property type="component" value="Unassembled WGS sequence"/>
</dbReference>
<dbReference type="PANTHER" id="PTHR46558">
    <property type="entry name" value="TRACRIPTIONAL REGULATORY PROTEIN-RELATED-RELATED"/>
    <property type="match status" value="1"/>
</dbReference>
<keyword evidence="2" id="KW-0472">Membrane</keyword>
<evidence type="ECO:0000313" key="4">
    <source>
        <dbReference type="EMBL" id="MBC5675885.1"/>
    </source>
</evidence>
<keyword evidence="5" id="KW-1185">Reference proteome</keyword>
<evidence type="ECO:0000256" key="2">
    <source>
        <dbReference type="SAM" id="Phobius"/>
    </source>
</evidence>
<sequence>MEIGEKLKSSRLNAGMTQEQIAEKINVSRQTISNWENGKSLPDVISLIEISDLYQISLDDLLKGDKKMMKKIEKDTDTVKSNRTMMNVGWAMLICSFIFTIWNNYSGNNSILQFISAAAPWVMLAVGIACIAPSISGKKKD</sequence>
<dbReference type="Pfam" id="PF01381">
    <property type="entry name" value="HTH_3"/>
    <property type="match status" value="1"/>
</dbReference>
<dbReference type="InterPro" id="IPR001387">
    <property type="entry name" value="Cro/C1-type_HTH"/>
</dbReference>
<evidence type="ECO:0000259" key="3">
    <source>
        <dbReference type="PROSITE" id="PS50943"/>
    </source>
</evidence>
<name>A0ABR7FL03_9FIRM</name>
<evidence type="ECO:0000313" key="5">
    <source>
        <dbReference type="Proteomes" id="UP000654573"/>
    </source>
</evidence>
<evidence type="ECO:0000256" key="1">
    <source>
        <dbReference type="ARBA" id="ARBA00023125"/>
    </source>
</evidence>
<gene>
    <name evidence="4" type="ORF">H8S76_27120</name>
</gene>
<protein>
    <submittedName>
        <fullName evidence="4">Helix-turn-helix transcriptional regulator</fullName>
    </submittedName>
</protein>
<comment type="caution">
    <text evidence="4">The sequence shown here is derived from an EMBL/GenBank/DDBJ whole genome shotgun (WGS) entry which is preliminary data.</text>
</comment>
<proteinExistence type="predicted"/>
<feature type="transmembrane region" description="Helical" evidence="2">
    <location>
        <begin position="88"/>
        <end position="105"/>
    </location>
</feature>
<keyword evidence="1" id="KW-0238">DNA-binding</keyword>
<dbReference type="SUPFAM" id="SSF47413">
    <property type="entry name" value="lambda repressor-like DNA-binding domains"/>
    <property type="match status" value="1"/>
</dbReference>